<evidence type="ECO:0000313" key="1">
    <source>
        <dbReference type="EMBL" id="KAE8356736.1"/>
    </source>
</evidence>
<reference evidence="2" key="1">
    <citation type="submission" date="2019-04" db="EMBL/GenBank/DDBJ databases">
        <title>Friends and foes A comparative genomics studyof 23 Aspergillus species from section Flavi.</title>
        <authorList>
            <consortium name="DOE Joint Genome Institute"/>
            <person name="Kjaerbolling I."/>
            <person name="Vesth T."/>
            <person name="Frisvad J.C."/>
            <person name="Nybo J.L."/>
            <person name="Theobald S."/>
            <person name="Kildgaard S."/>
            <person name="Isbrandt T."/>
            <person name="Kuo A."/>
            <person name="Sato A."/>
            <person name="Lyhne E.K."/>
            <person name="Kogle M.E."/>
            <person name="Wiebenga A."/>
            <person name="Kun R.S."/>
            <person name="Lubbers R.J."/>
            <person name="Makela M.R."/>
            <person name="Barry K."/>
            <person name="Chovatia M."/>
            <person name="Clum A."/>
            <person name="Daum C."/>
            <person name="Haridas S."/>
            <person name="He G."/>
            <person name="LaButti K."/>
            <person name="Lipzen A."/>
            <person name="Mondo S."/>
            <person name="Riley R."/>
            <person name="Salamov A."/>
            <person name="Simmons B.A."/>
            <person name="Magnuson J.K."/>
            <person name="Henrissat B."/>
            <person name="Mortensen U.H."/>
            <person name="Larsen T.O."/>
            <person name="Devries R.P."/>
            <person name="Grigoriev I.V."/>
            <person name="Machida M."/>
            <person name="Baker S.E."/>
            <person name="Andersen M.R."/>
        </authorList>
    </citation>
    <scope>NUCLEOTIDE SEQUENCE [LARGE SCALE GENOMIC DNA]</scope>
    <source>
        <strain evidence="2">CBS 553.77</strain>
    </source>
</reference>
<dbReference type="OrthoDB" id="163438at2759"/>
<dbReference type="AlphaFoldDB" id="A0A5N6ZIH0"/>
<organism evidence="1 2">
    <name type="scientific">Aspergillus coremiiformis</name>
    <dbReference type="NCBI Taxonomy" id="138285"/>
    <lineage>
        <taxon>Eukaryota</taxon>
        <taxon>Fungi</taxon>
        <taxon>Dikarya</taxon>
        <taxon>Ascomycota</taxon>
        <taxon>Pezizomycotina</taxon>
        <taxon>Eurotiomycetes</taxon>
        <taxon>Eurotiomycetidae</taxon>
        <taxon>Eurotiales</taxon>
        <taxon>Aspergillaceae</taxon>
        <taxon>Aspergillus</taxon>
        <taxon>Aspergillus subgen. Circumdati</taxon>
    </lineage>
</organism>
<proteinExistence type="predicted"/>
<dbReference type="EMBL" id="ML739035">
    <property type="protein sequence ID" value="KAE8356736.1"/>
    <property type="molecule type" value="Genomic_DNA"/>
</dbReference>
<evidence type="ECO:0000313" key="2">
    <source>
        <dbReference type="Proteomes" id="UP000327118"/>
    </source>
</evidence>
<sequence length="130" mass="15536">MPASCNRLRWGYHCSTQLYTKILDIQAHVPCYLKKHSVTQLFSDMFKKDAWDTLRRDIERFEVSESRLADLFNAVETRERLESRRTALDKCLMWQTTTARDERAKKLFRVLYTCPYNGQKESNYKRFLGV</sequence>
<name>A0A5N6ZIH0_9EURO</name>
<keyword evidence="2" id="KW-1185">Reference proteome</keyword>
<accession>A0A5N6ZIH0</accession>
<gene>
    <name evidence="1" type="ORF">BDV28DRAFT_126477</name>
</gene>
<protein>
    <submittedName>
        <fullName evidence="1">Uncharacterized protein</fullName>
    </submittedName>
</protein>
<dbReference type="Proteomes" id="UP000327118">
    <property type="component" value="Unassembled WGS sequence"/>
</dbReference>